<dbReference type="PRINTS" id="PR01437">
    <property type="entry name" value="NUOXDRDTASE4"/>
</dbReference>
<comment type="subcellular location">
    <subcellularLocation>
        <location evidence="1">Endomembrane system</location>
        <topology evidence="1">Multi-pass membrane protein</topology>
    </subcellularLocation>
    <subcellularLocation>
        <location evidence="6">Membrane</location>
        <topology evidence="6">Multi-pass membrane protein</topology>
    </subcellularLocation>
</comment>
<dbReference type="EC" id="1.6.5.11" evidence="10"/>
<evidence type="ECO:0000256" key="4">
    <source>
        <dbReference type="ARBA" id="ARBA00022989"/>
    </source>
</evidence>
<gene>
    <name evidence="10" type="ORF">D5R93_10265</name>
</gene>
<dbReference type="EMBL" id="CP032514">
    <property type="protein sequence ID" value="AYD90292.1"/>
    <property type="molecule type" value="Genomic_DNA"/>
</dbReference>
<comment type="similarity">
    <text evidence="2">Belongs to the complex I subunit 4 family.</text>
</comment>
<evidence type="ECO:0000259" key="9">
    <source>
        <dbReference type="Pfam" id="PF00361"/>
    </source>
</evidence>
<organism evidence="10 11">
    <name type="scientific">Actinomyces lilanjuaniae</name>
    <dbReference type="NCBI Taxonomy" id="2321394"/>
    <lineage>
        <taxon>Bacteria</taxon>
        <taxon>Bacillati</taxon>
        <taxon>Actinomycetota</taxon>
        <taxon>Actinomycetes</taxon>
        <taxon>Actinomycetales</taxon>
        <taxon>Actinomycetaceae</taxon>
        <taxon>Actinomyces</taxon>
    </lineage>
</organism>
<evidence type="ECO:0000256" key="3">
    <source>
        <dbReference type="ARBA" id="ARBA00022692"/>
    </source>
</evidence>
<feature type="transmembrane region" description="Helical" evidence="8">
    <location>
        <begin position="117"/>
        <end position="134"/>
    </location>
</feature>
<feature type="transmembrane region" description="Helical" evidence="8">
    <location>
        <begin position="414"/>
        <end position="435"/>
    </location>
</feature>
<dbReference type="NCBIfam" id="TIGR01972">
    <property type="entry name" value="NDH_I_M"/>
    <property type="match status" value="1"/>
</dbReference>
<keyword evidence="5 8" id="KW-0472">Membrane</keyword>
<dbReference type="RefSeq" id="WP_120205076.1">
    <property type="nucleotide sequence ID" value="NZ_CP032514.1"/>
</dbReference>
<feature type="region of interest" description="Disordered" evidence="7">
    <location>
        <begin position="498"/>
        <end position="524"/>
    </location>
</feature>
<dbReference type="InterPro" id="IPR003918">
    <property type="entry name" value="NADH_UbQ_OxRdtase"/>
</dbReference>
<protein>
    <submittedName>
        <fullName evidence="10">NADH-quinone oxidoreductase subunit M</fullName>
        <ecNumber evidence="10">1.6.5.11</ecNumber>
    </submittedName>
</protein>
<feature type="compositionally biased region" description="Polar residues" evidence="7">
    <location>
        <begin position="498"/>
        <end position="508"/>
    </location>
</feature>
<feature type="transmembrane region" description="Helical" evidence="8">
    <location>
        <begin position="140"/>
        <end position="160"/>
    </location>
</feature>
<feature type="transmembrane region" description="Helical" evidence="8">
    <location>
        <begin position="37"/>
        <end position="57"/>
    </location>
</feature>
<keyword evidence="4 8" id="KW-1133">Transmembrane helix</keyword>
<feature type="transmembrane region" description="Helical" evidence="8">
    <location>
        <begin position="219"/>
        <end position="241"/>
    </location>
</feature>
<evidence type="ECO:0000313" key="10">
    <source>
        <dbReference type="EMBL" id="AYD90292.1"/>
    </source>
</evidence>
<feature type="transmembrane region" description="Helical" evidence="8">
    <location>
        <begin position="339"/>
        <end position="360"/>
    </location>
</feature>
<evidence type="ECO:0000313" key="11">
    <source>
        <dbReference type="Proteomes" id="UP000273001"/>
    </source>
</evidence>
<dbReference type="NCBIfam" id="NF004500">
    <property type="entry name" value="PRK05846.1-4"/>
    <property type="match status" value="1"/>
</dbReference>
<keyword evidence="3 6" id="KW-0812">Transmembrane</keyword>
<name>A0ABM6Z4P1_9ACTO</name>
<evidence type="ECO:0000256" key="5">
    <source>
        <dbReference type="ARBA" id="ARBA00023136"/>
    </source>
</evidence>
<evidence type="ECO:0000256" key="7">
    <source>
        <dbReference type="SAM" id="MobiDB-lite"/>
    </source>
</evidence>
<feature type="transmembrane region" description="Helical" evidence="8">
    <location>
        <begin position="282"/>
        <end position="304"/>
    </location>
</feature>
<feature type="domain" description="NADH:quinone oxidoreductase/Mrp antiporter transmembrane" evidence="9">
    <location>
        <begin position="136"/>
        <end position="428"/>
    </location>
</feature>
<dbReference type="Pfam" id="PF00361">
    <property type="entry name" value="Proton_antipo_M"/>
    <property type="match status" value="1"/>
</dbReference>
<dbReference type="Proteomes" id="UP000273001">
    <property type="component" value="Chromosome"/>
</dbReference>
<keyword evidence="11" id="KW-1185">Reference proteome</keyword>
<dbReference type="PANTHER" id="PTHR43507">
    <property type="entry name" value="NADH-UBIQUINONE OXIDOREDUCTASE CHAIN 4"/>
    <property type="match status" value="1"/>
</dbReference>
<keyword evidence="10" id="KW-0560">Oxidoreductase</keyword>
<dbReference type="InterPro" id="IPR010227">
    <property type="entry name" value="NADH_Q_OxRdtase_chainM/4"/>
</dbReference>
<feature type="transmembrane region" description="Helical" evidence="8">
    <location>
        <begin position="6"/>
        <end position="28"/>
    </location>
</feature>
<accession>A0ABM6Z4P1</accession>
<sequence length="524" mass="55007">MQTLPATLPVLTIMAVLPLAGAALLWLLPPLRRYARLLGLAVSLAVLAVGVWALSMFDLSQAGTVQLAQTTPWIPSFGAYWALGVNGLGLSMLLLGAVLVPVVLLASWKEVPQERQALLTGLVLALEAFVVVIFSARDLFLFYVCFEAMLVPVYFLIGCLGGPGRQRAALKFLLYSLAGGLVMLLGVVMLAIYTSENQVGFLIDTMAGNLTLSPTMSRWLFLSFFIAFAVKAPMVPLHTWLPDAAEQATPGTSVLLIGVLDKIGTYGMVTLVLPLFPEASRWASPVVVVLALVSIIYGGLAAVAQDNLYRLISYTSVSHFGFMVLGIFSGSQVAATGAMVYMVAHGLSIAGLYLVTGFVARRTGTVNISELGGLARVMPVAAGTFLVSGLASIALPGLSGFVPEWMVLTGTFSVSVPLGVAAVTGVVIAAVYVLLPYQRVFTGAPSPDRTGLGDLEGRERLVLVPVVGAMLALGLVPAPLTDLLDDVGEQASTVVSQPTAQVTASAGQQPLHEHAPLPEPRKGA</sequence>
<feature type="transmembrane region" description="Helical" evidence="8">
    <location>
        <begin position="311"/>
        <end position="333"/>
    </location>
</feature>
<feature type="transmembrane region" description="Helical" evidence="8">
    <location>
        <begin position="77"/>
        <end position="105"/>
    </location>
</feature>
<dbReference type="InterPro" id="IPR001750">
    <property type="entry name" value="ND/Mrp_TM"/>
</dbReference>
<dbReference type="PANTHER" id="PTHR43507:SF1">
    <property type="entry name" value="NADH-UBIQUINONE OXIDOREDUCTASE CHAIN 4"/>
    <property type="match status" value="1"/>
</dbReference>
<proteinExistence type="inferred from homology"/>
<evidence type="ECO:0000256" key="8">
    <source>
        <dbReference type="SAM" id="Phobius"/>
    </source>
</evidence>
<feature type="transmembrane region" description="Helical" evidence="8">
    <location>
        <begin position="172"/>
        <end position="193"/>
    </location>
</feature>
<feature type="transmembrane region" description="Helical" evidence="8">
    <location>
        <begin position="253"/>
        <end position="276"/>
    </location>
</feature>
<dbReference type="GO" id="GO:0016491">
    <property type="term" value="F:oxidoreductase activity"/>
    <property type="evidence" value="ECO:0007669"/>
    <property type="project" value="UniProtKB-KW"/>
</dbReference>
<evidence type="ECO:0000256" key="2">
    <source>
        <dbReference type="ARBA" id="ARBA00009025"/>
    </source>
</evidence>
<feature type="compositionally biased region" description="Basic and acidic residues" evidence="7">
    <location>
        <begin position="511"/>
        <end position="524"/>
    </location>
</feature>
<evidence type="ECO:0000256" key="6">
    <source>
        <dbReference type="RuleBase" id="RU000320"/>
    </source>
</evidence>
<reference evidence="10 11" key="1">
    <citation type="submission" date="2018-09" db="EMBL/GenBank/DDBJ databases">
        <authorList>
            <person name="Li J."/>
        </authorList>
    </citation>
    <scope>NUCLEOTIDE SEQUENCE [LARGE SCALE GENOMIC DNA]</scope>
    <source>
        <strain evidence="10 11">2129</strain>
    </source>
</reference>
<evidence type="ECO:0000256" key="1">
    <source>
        <dbReference type="ARBA" id="ARBA00004127"/>
    </source>
</evidence>
<feature type="transmembrane region" description="Helical" evidence="8">
    <location>
        <begin position="380"/>
        <end position="402"/>
    </location>
</feature>